<feature type="transmembrane region" description="Helical" evidence="9">
    <location>
        <begin position="112"/>
        <end position="140"/>
    </location>
</feature>
<evidence type="ECO:0000313" key="12">
    <source>
        <dbReference type="EMBL" id="SLN17641.1"/>
    </source>
</evidence>
<dbReference type="AlphaFoldDB" id="A0A1X6YCX2"/>
<evidence type="ECO:0000256" key="8">
    <source>
        <dbReference type="ARBA" id="ARBA00023136"/>
    </source>
</evidence>
<dbReference type="PANTHER" id="PTHR32507">
    <property type="entry name" value="NA(+)/H(+) ANTIPORTER 1"/>
    <property type="match status" value="1"/>
</dbReference>
<comment type="subcellular location">
    <subcellularLocation>
        <location evidence="1">Cell membrane</location>
        <topology evidence="1">Multi-pass membrane protein</topology>
    </subcellularLocation>
</comment>
<dbReference type="GO" id="GO:0015297">
    <property type="term" value="F:antiporter activity"/>
    <property type="evidence" value="ECO:0007669"/>
    <property type="project" value="UniProtKB-KW"/>
</dbReference>
<evidence type="ECO:0000256" key="6">
    <source>
        <dbReference type="ARBA" id="ARBA00022989"/>
    </source>
</evidence>
<evidence type="ECO:0000256" key="3">
    <source>
        <dbReference type="ARBA" id="ARBA00022449"/>
    </source>
</evidence>
<protein>
    <submittedName>
        <fullName evidence="12">Potassium/proton antiporter</fullName>
    </submittedName>
    <submittedName>
        <fullName evidence="11">Sodium/proton antiporter (CPA1 family)</fullName>
    </submittedName>
</protein>
<reference evidence="12 13" key="1">
    <citation type="submission" date="2017-03" db="EMBL/GenBank/DDBJ databases">
        <authorList>
            <person name="Afonso C.L."/>
            <person name="Miller P.J."/>
            <person name="Scott M.A."/>
            <person name="Spackman E."/>
            <person name="Goraichik I."/>
            <person name="Dimitrov K.M."/>
            <person name="Suarez D.L."/>
            <person name="Swayne D.E."/>
        </authorList>
    </citation>
    <scope>NUCLEOTIDE SEQUENCE [LARGE SCALE GENOMIC DNA]</scope>
    <source>
        <strain evidence="12 13">CECT 8367</strain>
    </source>
</reference>
<feature type="transmembrane region" description="Helical" evidence="9">
    <location>
        <begin position="207"/>
        <end position="230"/>
    </location>
</feature>
<keyword evidence="7" id="KW-0406">Ion transport</keyword>
<dbReference type="Proteomes" id="UP000240624">
    <property type="component" value="Unassembled WGS sequence"/>
</dbReference>
<proteinExistence type="predicted"/>
<dbReference type="Pfam" id="PF00999">
    <property type="entry name" value="Na_H_Exchanger"/>
    <property type="match status" value="1"/>
</dbReference>
<feature type="transmembrane region" description="Helical" evidence="9">
    <location>
        <begin position="237"/>
        <end position="255"/>
    </location>
</feature>
<gene>
    <name evidence="11" type="ORF">CLV79_10382</name>
    <name evidence="12" type="ORF">LOS8367_00318</name>
</gene>
<keyword evidence="8 9" id="KW-0472">Membrane</keyword>
<dbReference type="EMBL" id="FWFY01000001">
    <property type="protein sequence ID" value="SLN17641.1"/>
    <property type="molecule type" value="Genomic_DNA"/>
</dbReference>
<dbReference type="InterPro" id="IPR038770">
    <property type="entry name" value="Na+/solute_symporter_sf"/>
</dbReference>
<keyword evidence="14" id="KW-1185">Reference proteome</keyword>
<feature type="transmembrane region" description="Helical" evidence="9">
    <location>
        <begin position="299"/>
        <end position="316"/>
    </location>
</feature>
<feature type="transmembrane region" description="Helical" evidence="9">
    <location>
        <begin position="355"/>
        <end position="375"/>
    </location>
</feature>
<feature type="domain" description="Cation/H+ exchanger transmembrane" evidence="10">
    <location>
        <begin position="38"/>
        <end position="408"/>
    </location>
</feature>
<sequence>MEGEPFFGLNRYHIALAVLGLVIILARWLPRLISRREPAAAPLMILFGAGIAVWLPDLATLPDPRETPLPWELASELTVIVALFGSGMRLDELRPWSRWRPTFRMLGIAMPLTIFAVAFLGVGLTGMTVAGAVLLGAVLAPTDPVLAADVQVGPPQEGAEHPVRFTLTTEAALNDGLAFPFVYLGLILAAEGLNPGAWALDWLLRDVIYRIALGTAMGWLGGKALGYVLFRFPADAALAQTGSGVVALAGILLCYGSTELIEGYGFISVAVLGLTLRRIEKDHHFHKRLHDFSESIEHALTAALLVALGTVLPLLFRDLTWSQIAVAAVLLLVIRPAAGWLSLGRSGLGWRDRSIVAVYGVRGIGSIYYLCYAGSHMEFVDEDSLWSLVALVILASTFLHGFSVGWAMDQSSEKQGARALGSAER</sequence>
<feature type="transmembrane region" description="Helical" evidence="9">
    <location>
        <begin position="387"/>
        <end position="408"/>
    </location>
</feature>
<dbReference type="OrthoDB" id="9810860at2"/>
<accession>A0A1X6YCX2</accession>
<evidence type="ECO:0000313" key="13">
    <source>
        <dbReference type="Proteomes" id="UP000193495"/>
    </source>
</evidence>
<dbReference type="PANTHER" id="PTHR32507:SF8">
    <property type="entry name" value="CNH1P"/>
    <property type="match status" value="1"/>
</dbReference>
<evidence type="ECO:0000256" key="5">
    <source>
        <dbReference type="ARBA" id="ARBA00022692"/>
    </source>
</evidence>
<keyword evidence="6 9" id="KW-1133">Transmembrane helix</keyword>
<keyword evidence="3" id="KW-0050">Antiport</keyword>
<dbReference type="InterPro" id="IPR006153">
    <property type="entry name" value="Cation/H_exchanger_TM"/>
</dbReference>
<dbReference type="Proteomes" id="UP000193495">
    <property type="component" value="Unassembled WGS sequence"/>
</dbReference>
<organism evidence="12 13">
    <name type="scientific">Limimaricola soesokkakensis</name>
    <dbReference type="NCBI Taxonomy" id="1343159"/>
    <lineage>
        <taxon>Bacteria</taxon>
        <taxon>Pseudomonadati</taxon>
        <taxon>Pseudomonadota</taxon>
        <taxon>Alphaproteobacteria</taxon>
        <taxon>Rhodobacterales</taxon>
        <taxon>Paracoccaceae</taxon>
        <taxon>Limimaricola</taxon>
    </lineage>
</organism>
<evidence type="ECO:0000256" key="7">
    <source>
        <dbReference type="ARBA" id="ARBA00023065"/>
    </source>
</evidence>
<feature type="transmembrane region" description="Helical" evidence="9">
    <location>
        <begin position="41"/>
        <end position="61"/>
    </location>
</feature>
<dbReference type="Gene3D" id="1.20.1530.20">
    <property type="match status" value="1"/>
</dbReference>
<keyword evidence="4" id="KW-1003">Cell membrane</keyword>
<keyword evidence="2" id="KW-0813">Transport</keyword>
<evidence type="ECO:0000313" key="14">
    <source>
        <dbReference type="Proteomes" id="UP000240624"/>
    </source>
</evidence>
<keyword evidence="5 9" id="KW-0812">Transmembrane</keyword>
<dbReference type="GO" id="GO:0005886">
    <property type="term" value="C:plasma membrane"/>
    <property type="evidence" value="ECO:0007669"/>
    <property type="project" value="UniProtKB-SubCell"/>
</dbReference>
<evidence type="ECO:0000256" key="1">
    <source>
        <dbReference type="ARBA" id="ARBA00004651"/>
    </source>
</evidence>
<feature type="transmembrane region" description="Helical" evidence="9">
    <location>
        <begin position="12"/>
        <end position="29"/>
    </location>
</feature>
<dbReference type="EMBL" id="PYGB01000003">
    <property type="protein sequence ID" value="PSK87035.1"/>
    <property type="molecule type" value="Genomic_DNA"/>
</dbReference>
<feature type="transmembrane region" description="Helical" evidence="9">
    <location>
        <begin position="322"/>
        <end position="343"/>
    </location>
</feature>
<evidence type="ECO:0000313" key="11">
    <source>
        <dbReference type="EMBL" id="PSK87035.1"/>
    </source>
</evidence>
<dbReference type="GO" id="GO:1902600">
    <property type="term" value="P:proton transmembrane transport"/>
    <property type="evidence" value="ECO:0007669"/>
    <property type="project" value="InterPro"/>
</dbReference>
<evidence type="ECO:0000256" key="2">
    <source>
        <dbReference type="ARBA" id="ARBA00022448"/>
    </source>
</evidence>
<evidence type="ECO:0000256" key="4">
    <source>
        <dbReference type="ARBA" id="ARBA00022475"/>
    </source>
</evidence>
<name>A0A1X6YCX2_9RHOB</name>
<reference evidence="11 14" key="2">
    <citation type="submission" date="2018-03" db="EMBL/GenBank/DDBJ databases">
        <title>Genomic Encyclopedia of Archaeal and Bacterial Type Strains, Phase II (KMG-II): from individual species to whole genera.</title>
        <authorList>
            <person name="Goeker M."/>
        </authorList>
    </citation>
    <scope>NUCLEOTIDE SEQUENCE [LARGE SCALE GENOMIC DNA]</scope>
    <source>
        <strain evidence="11 14">DSM 29956</strain>
    </source>
</reference>
<evidence type="ECO:0000259" key="10">
    <source>
        <dbReference type="Pfam" id="PF00999"/>
    </source>
</evidence>
<evidence type="ECO:0000256" key="9">
    <source>
        <dbReference type="SAM" id="Phobius"/>
    </source>
</evidence>